<keyword evidence="2" id="KW-1133">Transmembrane helix</keyword>
<proteinExistence type="inferred from homology"/>
<dbReference type="OrthoDB" id="5428040at2759"/>
<dbReference type="HOGENOM" id="CLU_015639_1_1_1"/>
<keyword evidence="2" id="KW-0472">Membrane</keyword>
<dbReference type="Proteomes" id="UP000015100">
    <property type="component" value="Unassembled WGS sequence"/>
</dbReference>
<keyword evidence="4" id="KW-1185">Reference proteome</keyword>
<name>S8ANU4_DACHA</name>
<sequence>MEGEKQGVVEKTRSEGLVDSNDHQREQAEISFINRVGWLALALLALSFAITIACVGFISWLWYSNVENAIWHRIMLNAWATRAVSLTSTALRWAIATQSALALAMLAAVALEGFEVPLTNVASVSLMRVSGGSLVSTLKDVCWPLLRSGAPGVFFRTILPILALLTTATLLQFTSTALLSDLHTGPIPGLSSHQNILIDWYWDGGAYNYIRPVSSTAVWAANTPAFWPAFAELSGEPFKKEGVVDTGMNVRAFIPYSAVETRQSLMSYNGKAFLFDSRVTCQRPVLEDLVIYTTSPDGIWGQTQQPALSGTVSPSTDTPRFNASAGPVPFDCPYGRVYPGKFSICELHNVRVRYPPGNPKDVYAGTLVSEFRQFPPLDMQSSSGAAYLIIVADNDEVSFSNGEWLSTQITVPGDGENPKDTDTHNVTATLCFSAIDGVRRNVEIYSSMNRTEPALSWDTEAQHYNWTSVWNQLLTGSKNPLSPEERGVLRLKPPVDTWVQDESIVAGYDGPITNQISGGIAQRVRPYIADNMHLQRPGSYPYGNYSVILDELAYGWIENYGGWDQALSRRWVVDLFERMVLGNGTVADALHMLLFSLAAVAYYDQLPQYDLSADVDVVPFVTVLHPGGPLGTTRTDLPIGFTVVMVVLALHLLMFFYVCWLFAIRSKFSKLGDTWTAIGTIVDAATEGIIDSAKRVSAKKGAAMETPGGGVRVGLVVVDGQVHLKNV</sequence>
<dbReference type="GO" id="GO:0042981">
    <property type="term" value="P:regulation of apoptotic process"/>
    <property type="evidence" value="ECO:0007669"/>
    <property type="project" value="InterPro"/>
</dbReference>
<reference evidence="4" key="2">
    <citation type="submission" date="2013-04" db="EMBL/GenBank/DDBJ databases">
        <title>Genomic mechanisms accounting for the adaptation to parasitism in nematode-trapping fungi.</title>
        <authorList>
            <person name="Ahren D.G."/>
        </authorList>
    </citation>
    <scope>NUCLEOTIDE SEQUENCE [LARGE SCALE GENOMIC DNA]</scope>
    <source>
        <strain evidence="4">CBS 200.50</strain>
    </source>
</reference>
<dbReference type="OMA" id="FVCMRPS"/>
<comment type="similarity">
    <text evidence="1">Belongs to the Bcl-2 family.</text>
</comment>
<dbReference type="AlphaFoldDB" id="S8ANU4"/>
<feature type="transmembrane region" description="Helical" evidence="2">
    <location>
        <begin position="153"/>
        <end position="173"/>
    </location>
</feature>
<protein>
    <submittedName>
        <fullName evidence="3">Uncharacterized protein</fullName>
    </submittedName>
</protein>
<dbReference type="eggNOG" id="ENOG502S4EJ">
    <property type="taxonomic scope" value="Eukaryota"/>
</dbReference>
<dbReference type="EMBL" id="AQGS01000044">
    <property type="protein sequence ID" value="EPS44519.1"/>
    <property type="molecule type" value="Genomic_DNA"/>
</dbReference>
<reference evidence="3 4" key="1">
    <citation type="journal article" date="2013" name="PLoS Genet.">
        <title>Genomic mechanisms accounting for the adaptation to parasitism in nematode-trapping fungi.</title>
        <authorList>
            <person name="Meerupati T."/>
            <person name="Andersson K.M."/>
            <person name="Friman E."/>
            <person name="Kumar D."/>
            <person name="Tunlid A."/>
            <person name="Ahren D."/>
        </authorList>
    </citation>
    <scope>NUCLEOTIDE SEQUENCE [LARGE SCALE GENOMIC DNA]</scope>
    <source>
        <strain evidence="3 4">CBS 200.50</strain>
    </source>
</reference>
<evidence type="ECO:0000313" key="3">
    <source>
        <dbReference type="EMBL" id="EPS44519.1"/>
    </source>
</evidence>
<feature type="transmembrane region" description="Helical" evidence="2">
    <location>
        <begin position="579"/>
        <end position="603"/>
    </location>
</feature>
<evidence type="ECO:0000256" key="2">
    <source>
        <dbReference type="SAM" id="Phobius"/>
    </source>
</evidence>
<organism evidence="3 4">
    <name type="scientific">Dactylellina haptotyla (strain CBS 200.50)</name>
    <name type="common">Nematode-trapping fungus</name>
    <name type="synonym">Monacrosporium haptotylum</name>
    <dbReference type="NCBI Taxonomy" id="1284197"/>
    <lineage>
        <taxon>Eukaryota</taxon>
        <taxon>Fungi</taxon>
        <taxon>Dikarya</taxon>
        <taxon>Ascomycota</taxon>
        <taxon>Pezizomycotina</taxon>
        <taxon>Orbiliomycetes</taxon>
        <taxon>Orbiliales</taxon>
        <taxon>Orbiliaceae</taxon>
        <taxon>Dactylellina</taxon>
    </lineage>
</organism>
<keyword evidence="2" id="KW-0812">Transmembrane</keyword>
<dbReference type="PROSITE" id="PS01258">
    <property type="entry name" value="BH2"/>
    <property type="match status" value="1"/>
</dbReference>
<comment type="caution">
    <text evidence="3">The sequence shown here is derived from an EMBL/GenBank/DDBJ whole genome shotgun (WGS) entry which is preliminary data.</text>
</comment>
<feature type="transmembrane region" description="Helical" evidence="2">
    <location>
        <begin position="90"/>
        <end position="111"/>
    </location>
</feature>
<evidence type="ECO:0000313" key="4">
    <source>
        <dbReference type="Proteomes" id="UP000015100"/>
    </source>
</evidence>
<gene>
    <name evidence="3" type="ORF">H072_1488</name>
</gene>
<feature type="transmembrane region" description="Helical" evidence="2">
    <location>
        <begin position="639"/>
        <end position="663"/>
    </location>
</feature>
<feature type="transmembrane region" description="Helical" evidence="2">
    <location>
        <begin position="38"/>
        <end position="63"/>
    </location>
</feature>
<evidence type="ECO:0000256" key="1">
    <source>
        <dbReference type="ARBA" id="ARBA00009458"/>
    </source>
</evidence>
<accession>S8ANU4</accession>
<dbReference type="InterPro" id="IPR020726">
    <property type="entry name" value="Bcl2_BH2_motif_CS"/>
</dbReference>